<organism evidence="4 5">
    <name type="scientific">Pseudalkalibacillus berkeleyi</name>
    <dbReference type="NCBI Taxonomy" id="1069813"/>
    <lineage>
        <taxon>Bacteria</taxon>
        <taxon>Bacillati</taxon>
        <taxon>Bacillota</taxon>
        <taxon>Bacilli</taxon>
        <taxon>Bacillales</taxon>
        <taxon>Fictibacillaceae</taxon>
        <taxon>Pseudalkalibacillus</taxon>
    </lineage>
</organism>
<feature type="domain" description="ABC transporter" evidence="3">
    <location>
        <begin position="327"/>
        <end position="514"/>
    </location>
</feature>
<dbReference type="EMBL" id="JAKIJS010000001">
    <property type="protein sequence ID" value="MCF6136300.1"/>
    <property type="molecule type" value="Genomic_DNA"/>
</dbReference>
<evidence type="ECO:0000256" key="1">
    <source>
        <dbReference type="ARBA" id="ARBA00022741"/>
    </source>
</evidence>
<dbReference type="PROSITE" id="PS50893">
    <property type="entry name" value="ABC_TRANSPORTER_2"/>
    <property type="match status" value="2"/>
</dbReference>
<dbReference type="PROSITE" id="PS00211">
    <property type="entry name" value="ABC_TRANSPORTER_1"/>
    <property type="match status" value="2"/>
</dbReference>
<dbReference type="InterPro" id="IPR027417">
    <property type="entry name" value="P-loop_NTPase"/>
</dbReference>
<protein>
    <submittedName>
        <fullName evidence="4">ATP-binding cassette domain-containing protein</fullName>
    </submittedName>
</protein>
<dbReference type="SUPFAM" id="SSF52540">
    <property type="entry name" value="P-loop containing nucleoside triphosphate hydrolases"/>
    <property type="match status" value="2"/>
</dbReference>
<name>A0ABS9GY42_9BACL</name>
<dbReference type="InterPro" id="IPR032781">
    <property type="entry name" value="ABC_tran_Xtn"/>
</dbReference>
<dbReference type="InterPro" id="IPR003439">
    <property type="entry name" value="ABC_transporter-like_ATP-bd"/>
</dbReference>
<dbReference type="PANTHER" id="PTHR42855:SF2">
    <property type="entry name" value="DRUG RESISTANCE ABC TRANSPORTER,ATP-BINDING PROTEIN"/>
    <property type="match status" value="1"/>
</dbReference>
<evidence type="ECO:0000256" key="2">
    <source>
        <dbReference type="ARBA" id="ARBA00022840"/>
    </source>
</evidence>
<keyword evidence="5" id="KW-1185">Reference proteome</keyword>
<accession>A0ABS9GY42</accession>
<evidence type="ECO:0000259" key="3">
    <source>
        <dbReference type="PROSITE" id="PS50893"/>
    </source>
</evidence>
<dbReference type="Proteomes" id="UP001649381">
    <property type="component" value="Unassembled WGS sequence"/>
</dbReference>
<evidence type="ECO:0000313" key="5">
    <source>
        <dbReference type="Proteomes" id="UP001649381"/>
    </source>
</evidence>
<dbReference type="SMART" id="SM00382">
    <property type="entry name" value="AAA"/>
    <property type="match status" value="2"/>
</dbReference>
<feature type="domain" description="ABC transporter" evidence="3">
    <location>
        <begin position="4"/>
        <end position="277"/>
    </location>
</feature>
<dbReference type="PANTHER" id="PTHR42855">
    <property type="entry name" value="ABC TRANSPORTER ATP-BINDING SUBUNIT"/>
    <property type="match status" value="1"/>
</dbReference>
<keyword evidence="1" id="KW-0547">Nucleotide-binding</keyword>
<reference evidence="4 5" key="1">
    <citation type="submission" date="2022-01" db="EMBL/GenBank/DDBJ databases">
        <title>Alkalihalobacillus sp. EGI L200015, a novel bacterium isolated from a salt lake sediment.</title>
        <authorList>
            <person name="Gao L."/>
            <person name="Fang B.-Z."/>
            <person name="Li W.-J."/>
        </authorList>
    </citation>
    <scope>NUCLEOTIDE SEQUENCE [LARGE SCALE GENOMIC DNA]</scope>
    <source>
        <strain evidence="4 5">KCTC 12718</strain>
    </source>
</reference>
<dbReference type="GO" id="GO:0005524">
    <property type="term" value="F:ATP binding"/>
    <property type="evidence" value="ECO:0007669"/>
    <property type="project" value="UniProtKB-KW"/>
</dbReference>
<keyword evidence="2 4" id="KW-0067">ATP-binding</keyword>
<dbReference type="Pfam" id="PF12848">
    <property type="entry name" value="ABC_tran_Xtn"/>
    <property type="match status" value="1"/>
</dbReference>
<proteinExistence type="predicted"/>
<dbReference type="Gene3D" id="3.40.50.300">
    <property type="entry name" value="P-loop containing nucleotide triphosphate hydrolases"/>
    <property type="match status" value="2"/>
</dbReference>
<dbReference type="CDD" id="cd03221">
    <property type="entry name" value="ABCF_EF-3"/>
    <property type="match status" value="2"/>
</dbReference>
<evidence type="ECO:0000313" key="4">
    <source>
        <dbReference type="EMBL" id="MCF6136300.1"/>
    </source>
</evidence>
<dbReference type="InterPro" id="IPR003593">
    <property type="entry name" value="AAA+_ATPase"/>
</dbReference>
<sequence length="517" mass="59287">MSILHVRGLTHGFGDRILFRNIEFRLLKGEHVGLVGANGSGKSTLLNLLTNELIPDEGDIEWHTGVEIGFLEQHPDFNQEESIKEYLRGAFSNLFSLEEEMLQITERLGNENVEMETMERDLERLGIIQETLETHHFYSLDAKIEEVAAGLGIASLGMSTQTSHLSGGQRTKLMLAKLLLSKPDVLLLDEPTNYLDDVHIAWLQKYLTDYPHAFILISHDTSFMNEVVTVIHHLEHKNLTRYVGNYVRFTESYELRKKQNYQAYLRQQKEIEKLEDYIARNKARASTAKQAKSREKKLEKINRIEKPGNMPVPRFSFKVCREPNLEVLVADGLSIGYKHPLFKGVDLTIKKNAKIALTGHNGIGKTTTIKSLLGKIEPLSGQVKLGSFVRPMYFEQEMVMQGKDTALQFVWSKFPDMQEKDVRKQLARCGLKNEHIYQQMSTLSGGEQTKVRICVLMLKESNFLVLDEPTNHLDIRAKQALKEALQNYKGTILLVSHEPEFYEDWVTETWNVENWIS</sequence>
<gene>
    <name evidence="4" type="ORF">L2716_01070</name>
</gene>
<dbReference type="RefSeq" id="WP_236330751.1">
    <property type="nucleotide sequence ID" value="NZ_JAKIJS010000001.1"/>
</dbReference>
<dbReference type="Pfam" id="PF00005">
    <property type="entry name" value="ABC_tran"/>
    <property type="match status" value="2"/>
</dbReference>
<comment type="caution">
    <text evidence="4">The sequence shown here is derived from an EMBL/GenBank/DDBJ whole genome shotgun (WGS) entry which is preliminary data.</text>
</comment>
<dbReference type="InterPro" id="IPR051309">
    <property type="entry name" value="ABCF_ATPase"/>
</dbReference>
<dbReference type="InterPro" id="IPR017871">
    <property type="entry name" value="ABC_transporter-like_CS"/>
</dbReference>